<reference evidence="1" key="1">
    <citation type="submission" date="2014-10" db="EMBL/GenBank/DDBJ databases">
        <title>Genome sequencing of Vibrio caribbeanicus T14.</title>
        <authorList>
            <person name="Chan K.-G."/>
            <person name="Mohamad N.I."/>
        </authorList>
    </citation>
    <scope>NUCLEOTIDE SEQUENCE</scope>
    <source>
        <strain evidence="1">T14</strain>
    </source>
</reference>
<protein>
    <submittedName>
        <fullName evidence="1">LysR family transcriptional regulator</fullName>
    </submittedName>
</protein>
<sequence length="303" mass="33828">MDKFADMEMFVAIVHHRGMASAGRALGLSPATVTARLQNLEQRYGVKLLNRSTRHLSLTDAGALYHQSCIEILESVRATENVLQTGTTEVKGPLKISAPKDIGKQYIAPLLSSFCRKYPDVIPFLYLNDGLSNMAESGLDLVIRYGELADSQLISRKLATSQRVLCASPQYLADYGEPESPTELMAHQCLALIRGNEALQHWYFAANGEQQSISIMPKRYSDDGEVLRQWAIDGEGIVMKSILDVQQDIAHGRLVTLLDGYTKNFSQVSVGQSADLHVIYQSRDYLPKRMRLFLEHLYTAFDA</sequence>
<evidence type="ECO:0000313" key="2">
    <source>
        <dbReference type="Proteomes" id="UP000030421"/>
    </source>
</evidence>
<dbReference type="EMBL" id="JRWR01000003">
    <property type="protein sequence ID" value="KHD26196.1"/>
    <property type="molecule type" value="Genomic_DNA"/>
</dbReference>
<name>A0ACC4P0D7_9VIBR</name>
<comment type="caution">
    <text evidence="1">The sequence shown here is derived from an EMBL/GenBank/DDBJ whole genome shotgun (WGS) entry which is preliminary data.</text>
</comment>
<organism evidence="1 2">
    <name type="scientific">Vibrio caribbeanicus</name>
    <dbReference type="NCBI Taxonomy" id="701175"/>
    <lineage>
        <taxon>Bacteria</taxon>
        <taxon>Pseudomonadati</taxon>
        <taxon>Pseudomonadota</taxon>
        <taxon>Gammaproteobacteria</taxon>
        <taxon>Vibrionales</taxon>
        <taxon>Vibrionaceae</taxon>
        <taxon>Vibrio</taxon>
    </lineage>
</organism>
<evidence type="ECO:0000313" key="1">
    <source>
        <dbReference type="EMBL" id="KHD26196.1"/>
    </source>
</evidence>
<accession>A0ACC4P0D7</accession>
<keyword evidence="2" id="KW-1185">Reference proteome</keyword>
<gene>
    <name evidence="1" type="ORF">NM09_05485</name>
</gene>
<proteinExistence type="predicted"/>
<dbReference type="Proteomes" id="UP000030421">
    <property type="component" value="Unassembled WGS sequence"/>
</dbReference>